<dbReference type="EMBL" id="JACASF010000015">
    <property type="protein sequence ID" value="KAF6429542.1"/>
    <property type="molecule type" value="Genomic_DNA"/>
</dbReference>
<gene>
    <name evidence="2" type="ORF">HJG59_007274</name>
</gene>
<evidence type="ECO:0000256" key="1">
    <source>
        <dbReference type="SAM" id="Phobius"/>
    </source>
</evidence>
<name>A0A7J8E308_MOLMO</name>
<dbReference type="Proteomes" id="UP000550707">
    <property type="component" value="Unassembled WGS sequence"/>
</dbReference>
<keyword evidence="1" id="KW-1133">Transmembrane helix</keyword>
<feature type="transmembrane region" description="Helical" evidence="1">
    <location>
        <begin position="26"/>
        <end position="46"/>
    </location>
</feature>
<organism evidence="2 3">
    <name type="scientific">Molossus molossus</name>
    <name type="common">Pallas' mastiff bat</name>
    <name type="synonym">Vespertilio molossus</name>
    <dbReference type="NCBI Taxonomy" id="27622"/>
    <lineage>
        <taxon>Eukaryota</taxon>
        <taxon>Metazoa</taxon>
        <taxon>Chordata</taxon>
        <taxon>Craniata</taxon>
        <taxon>Vertebrata</taxon>
        <taxon>Euteleostomi</taxon>
        <taxon>Mammalia</taxon>
        <taxon>Eutheria</taxon>
        <taxon>Laurasiatheria</taxon>
        <taxon>Chiroptera</taxon>
        <taxon>Yangochiroptera</taxon>
        <taxon>Molossidae</taxon>
        <taxon>Molossus</taxon>
    </lineage>
</organism>
<keyword evidence="1" id="KW-0812">Transmembrane</keyword>
<keyword evidence="3" id="KW-1185">Reference proteome</keyword>
<evidence type="ECO:0000313" key="2">
    <source>
        <dbReference type="EMBL" id="KAF6429542.1"/>
    </source>
</evidence>
<reference evidence="2 3" key="1">
    <citation type="journal article" date="2020" name="Nature">
        <title>Six reference-quality genomes reveal evolution of bat adaptations.</title>
        <authorList>
            <person name="Jebb D."/>
            <person name="Huang Z."/>
            <person name="Pippel M."/>
            <person name="Hughes G.M."/>
            <person name="Lavrichenko K."/>
            <person name="Devanna P."/>
            <person name="Winkler S."/>
            <person name="Jermiin L.S."/>
            <person name="Skirmuntt E.C."/>
            <person name="Katzourakis A."/>
            <person name="Burkitt-Gray L."/>
            <person name="Ray D.A."/>
            <person name="Sullivan K.A.M."/>
            <person name="Roscito J.G."/>
            <person name="Kirilenko B.M."/>
            <person name="Davalos L.M."/>
            <person name="Corthals A.P."/>
            <person name="Power M.L."/>
            <person name="Jones G."/>
            <person name="Ransome R.D."/>
            <person name="Dechmann D.K.N."/>
            <person name="Locatelli A.G."/>
            <person name="Puechmaille S.J."/>
            <person name="Fedrigo O."/>
            <person name="Jarvis E.D."/>
            <person name="Hiller M."/>
            <person name="Vernes S.C."/>
            <person name="Myers E.W."/>
            <person name="Teeling E.C."/>
        </authorList>
    </citation>
    <scope>NUCLEOTIDE SEQUENCE [LARGE SCALE GENOMIC DNA]</scope>
    <source>
        <strain evidence="2">MMolMol1</strain>
        <tissue evidence="2">Muscle</tissue>
    </source>
</reference>
<proteinExistence type="predicted"/>
<keyword evidence="1" id="KW-0472">Membrane</keyword>
<accession>A0A7J8E308</accession>
<comment type="caution">
    <text evidence="2">The sequence shown here is derived from an EMBL/GenBank/DDBJ whole genome shotgun (WGS) entry which is preliminary data.</text>
</comment>
<protein>
    <submittedName>
        <fullName evidence="2">Uncharacterized protein</fullName>
    </submittedName>
</protein>
<sequence>MIKVKVEICCPVRLLEYWRICTNTKMSLLCLSLKIRLVILGLVPVMRRVWTVMFYWNQIHHGAPKVGSSMLFCH</sequence>
<dbReference type="AlphaFoldDB" id="A0A7J8E308"/>
<evidence type="ECO:0000313" key="3">
    <source>
        <dbReference type="Proteomes" id="UP000550707"/>
    </source>
</evidence>